<keyword evidence="3" id="KW-0540">Nuclease</keyword>
<dbReference type="InterPro" id="IPR013083">
    <property type="entry name" value="Znf_RING/FYVE/PHD"/>
</dbReference>
<name>A0A2K1R1E4_9PEZI</name>
<dbReference type="Proteomes" id="UP000243797">
    <property type="component" value="Unassembled WGS sequence"/>
</dbReference>
<organism evidence="3 4">
    <name type="scientific">Sphaceloma murrayae</name>
    <dbReference type="NCBI Taxonomy" id="2082308"/>
    <lineage>
        <taxon>Eukaryota</taxon>
        <taxon>Fungi</taxon>
        <taxon>Dikarya</taxon>
        <taxon>Ascomycota</taxon>
        <taxon>Pezizomycotina</taxon>
        <taxon>Dothideomycetes</taxon>
        <taxon>Dothideomycetidae</taxon>
        <taxon>Myriangiales</taxon>
        <taxon>Elsinoaceae</taxon>
        <taxon>Sphaceloma</taxon>
    </lineage>
</organism>
<evidence type="ECO:0000313" key="4">
    <source>
        <dbReference type="Proteomes" id="UP000243797"/>
    </source>
</evidence>
<evidence type="ECO:0000313" key="3">
    <source>
        <dbReference type="EMBL" id="PNS21102.1"/>
    </source>
</evidence>
<dbReference type="PANTHER" id="PTHR20208:SF10">
    <property type="entry name" value="STRUCTURE-SPECIFIC ENDONUCLEASE SUBUNIT SLX1"/>
    <property type="match status" value="1"/>
</dbReference>
<sequence>MSCIVVGFPSKIAALQFEWAWQNTHLTRHIPPDERITRMGTKTKYSPRTGRKITKITRPRMSLNDRLVNLHILLSAQSFRRWPLIVRFFAEDVYKAWQKVTLQRQPLPLSASDIICDIAPSKKPGDTIHVAGQAGDCENVDPKFGIQAMDFTYQPMKAQLQRSLATLAQDTLHCRCCDSELLQETELALVCPHVDCGAAFHLTCLGATLVPANEDTLLPKANACPGCGELILWSDIVKDLSLRSRGLKERTALFKEKRRKKGESVATTRVATDLVEALTEMSDLTELEEDTDAEQDEITLHPSANADPIVDAAEDTWHDLGSSPATKSKPRVKPKPTRKSPARRKGSPKAKRNSVTIASDSWSGAAEVA</sequence>
<dbReference type="GO" id="GO:0017108">
    <property type="term" value="F:5'-flap endonuclease activity"/>
    <property type="evidence" value="ECO:0007669"/>
    <property type="project" value="TreeGrafter"/>
</dbReference>
<reference evidence="3 4" key="1">
    <citation type="submission" date="2017-06" db="EMBL/GenBank/DDBJ databases">
        <title>Draft genome sequence of a variant of Elsinoe murrayae.</title>
        <authorList>
            <person name="Cheng Q."/>
        </authorList>
    </citation>
    <scope>NUCLEOTIDE SEQUENCE [LARGE SCALE GENOMIC DNA]</scope>
    <source>
        <strain evidence="3 4">CQ-2017a</strain>
    </source>
</reference>
<dbReference type="Pfam" id="PF21202">
    <property type="entry name" value="SLX1_C"/>
    <property type="match status" value="1"/>
</dbReference>
<evidence type="ECO:0000259" key="2">
    <source>
        <dbReference type="Pfam" id="PF21202"/>
    </source>
</evidence>
<dbReference type="InterPro" id="IPR011011">
    <property type="entry name" value="Znf_FYVE_PHD"/>
</dbReference>
<dbReference type="FunCoup" id="A0A2K1R1E4">
    <property type="interactions" value="385"/>
</dbReference>
<dbReference type="GO" id="GO:0000724">
    <property type="term" value="P:double-strand break repair via homologous recombination"/>
    <property type="evidence" value="ECO:0007669"/>
    <property type="project" value="TreeGrafter"/>
</dbReference>
<feature type="region of interest" description="Disordered" evidence="1">
    <location>
        <begin position="317"/>
        <end position="369"/>
    </location>
</feature>
<dbReference type="InParanoid" id="A0A2K1R1E4"/>
<keyword evidence="4" id="KW-1185">Reference proteome</keyword>
<feature type="compositionally biased region" description="Polar residues" evidence="1">
    <location>
        <begin position="353"/>
        <end position="362"/>
    </location>
</feature>
<dbReference type="PANTHER" id="PTHR20208">
    <property type="entry name" value="STRUCTURE-SPECIFIC ENDONUCLEASE SUBUNIT SLX1"/>
    <property type="match status" value="1"/>
</dbReference>
<dbReference type="AlphaFoldDB" id="A0A2K1R1E4"/>
<protein>
    <submittedName>
        <fullName evidence="3">Structure-specific endonuclease subunit slx1</fullName>
    </submittedName>
</protein>
<gene>
    <name evidence="3" type="ORF">CAC42_3440</name>
</gene>
<dbReference type="GO" id="GO:0008821">
    <property type="term" value="F:crossover junction DNA endonuclease activity"/>
    <property type="evidence" value="ECO:0007669"/>
    <property type="project" value="TreeGrafter"/>
</dbReference>
<dbReference type="InterPro" id="IPR048749">
    <property type="entry name" value="SLX1_C"/>
</dbReference>
<evidence type="ECO:0000256" key="1">
    <source>
        <dbReference type="SAM" id="MobiDB-lite"/>
    </source>
</evidence>
<dbReference type="SUPFAM" id="SSF57903">
    <property type="entry name" value="FYVE/PHD zinc finger"/>
    <property type="match status" value="1"/>
</dbReference>
<accession>A0A2K1R1E4</accession>
<dbReference type="STRING" id="2082308.A0A2K1R1E4"/>
<dbReference type="Gene3D" id="3.30.40.10">
    <property type="entry name" value="Zinc/RING finger domain, C3HC4 (zinc finger)"/>
    <property type="match status" value="1"/>
</dbReference>
<dbReference type="EMBL" id="NKHZ01000012">
    <property type="protein sequence ID" value="PNS21102.1"/>
    <property type="molecule type" value="Genomic_DNA"/>
</dbReference>
<feature type="domain" description="Structure-specific endonuclease subunit SLX1 C-terminal" evidence="2">
    <location>
        <begin position="173"/>
        <end position="237"/>
    </location>
</feature>
<dbReference type="OrthoDB" id="24645at2759"/>
<comment type="caution">
    <text evidence="3">The sequence shown here is derived from an EMBL/GenBank/DDBJ whole genome shotgun (WGS) entry which is preliminary data.</text>
</comment>
<proteinExistence type="predicted"/>
<keyword evidence="3" id="KW-0255">Endonuclease</keyword>
<dbReference type="GO" id="GO:0033557">
    <property type="term" value="C:Slx1-Slx4 complex"/>
    <property type="evidence" value="ECO:0007669"/>
    <property type="project" value="TreeGrafter"/>
</dbReference>
<dbReference type="InterPro" id="IPR050381">
    <property type="entry name" value="SLX1_endonuclease"/>
</dbReference>
<keyword evidence="3" id="KW-0378">Hydrolase</keyword>
<feature type="compositionally biased region" description="Basic residues" evidence="1">
    <location>
        <begin position="328"/>
        <end position="352"/>
    </location>
</feature>